<comment type="cofactor">
    <cofactor evidence="1">
        <name>[2Fe-2S] cluster</name>
        <dbReference type="ChEBI" id="CHEBI:190135"/>
    </cofactor>
</comment>
<keyword evidence="5" id="KW-0223">Dioxygenase</keyword>
<evidence type="ECO:0000256" key="1">
    <source>
        <dbReference type="ARBA" id="ARBA00034078"/>
    </source>
</evidence>
<gene>
    <name evidence="5" type="ORF">HOP60_21520</name>
</gene>
<organism evidence="5 6">
    <name type="scientific">Billgrantia desiderata</name>
    <dbReference type="NCBI Taxonomy" id="52021"/>
    <lineage>
        <taxon>Bacteria</taxon>
        <taxon>Pseudomonadati</taxon>
        <taxon>Pseudomonadota</taxon>
        <taxon>Gammaproteobacteria</taxon>
        <taxon>Oceanospirillales</taxon>
        <taxon>Halomonadaceae</taxon>
        <taxon>Billgrantia</taxon>
    </lineage>
</organism>
<dbReference type="PANTHER" id="PTHR47354:SF5">
    <property type="entry name" value="PROTEIN RFBI"/>
    <property type="match status" value="1"/>
</dbReference>
<dbReference type="PANTHER" id="PTHR47354">
    <property type="entry name" value="NADH OXIDOREDUCTASE HCR"/>
    <property type="match status" value="1"/>
</dbReference>
<keyword evidence="6" id="KW-1185">Reference proteome</keyword>
<evidence type="ECO:0000313" key="6">
    <source>
        <dbReference type="Proteomes" id="UP001320154"/>
    </source>
</evidence>
<evidence type="ECO:0000259" key="4">
    <source>
        <dbReference type="PROSITE" id="PS51384"/>
    </source>
</evidence>
<dbReference type="InterPro" id="IPR017938">
    <property type="entry name" value="Riboflavin_synthase-like_b-brl"/>
</dbReference>
<dbReference type="InterPro" id="IPR050415">
    <property type="entry name" value="MRET"/>
</dbReference>
<dbReference type="EMBL" id="JABFTQ010000021">
    <property type="protein sequence ID" value="MCE8049292.1"/>
    <property type="molecule type" value="Genomic_DNA"/>
</dbReference>
<dbReference type="CDD" id="cd00207">
    <property type="entry name" value="fer2"/>
    <property type="match status" value="1"/>
</dbReference>
<dbReference type="PRINTS" id="PR00371">
    <property type="entry name" value="FPNCR"/>
</dbReference>
<dbReference type="InterPro" id="IPR001709">
    <property type="entry name" value="Flavoprot_Pyr_Nucl_cyt_Rdtase"/>
</dbReference>
<dbReference type="RefSeq" id="WP_234251731.1">
    <property type="nucleotide sequence ID" value="NZ_JABFTQ010000021.1"/>
</dbReference>
<proteinExistence type="predicted"/>
<dbReference type="Pfam" id="PF00175">
    <property type="entry name" value="NAD_binding_1"/>
    <property type="match status" value="1"/>
</dbReference>
<protein>
    <submittedName>
        <fullName evidence="5">Ring-hydroxylating dioxygenase ferredoxin reductase family protein</fullName>
    </submittedName>
</protein>
<feature type="domain" description="2Fe-2S ferredoxin-type" evidence="2">
    <location>
        <begin position="3"/>
        <end position="97"/>
    </location>
</feature>
<feature type="domain" description="4Fe-4S ferredoxin-type" evidence="3">
    <location>
        <begin position="30"/>
        <end position="62"/>
    </location>
</feature>
<dbReference type="NCBIfam" id="NF040810">
    <property type="entry name" value="BenC"/>
    <property type="match status" value="1"/>
</dbReference>
<evidence type="ECO:0000259" key="2">
    <source>
        <dbReference type="PROSITE" id="PS51085"/>
    </source>
</evidence>
<dbReference type="PROSITE" id="PS51085">
    <property type="entry name" value="2FE2S_FER_2"/>
    <property type="match status" value="1"/>
</dbReference>
<dbReference type="InterPro" id="IPR036010">
    <property type="entry name" value="2Fe-2S_ferredoxin-like_sf"/>
</dbReference>
<dbReference type="Pfam" id="PF00970">
    <property type="entry name" value="FAD_binding_6"/>
    <property type="match status" value="1"/>
</dbReference>
<dbReference type="Gene3D" id="3.10.20.30">
    <property type="match status" value="1"/>
</dbReference>
<comment type="caution">
    <text evidence="5">The sequence shown here is derived from an EMBL/GenBank/DDBJ whole genome shotgun (WGS) entry which is preliminary data.</text>
</comment>
<dbReference type="InterPro" id="IPR008333">
    <property type="entry name" value="Cbr1-like_FAD-bd_dom"/>
</dbReference>
<dbReference type="Proteomes" id="UP001320154">
    <property type="component" value="Unassembled WGS sequence"/>
</dbReference>
<dbReference type="SUPFAM" id="SSF63380">
    <property type="entry name" value="Riboflavin synthase domain-like"/>
    <property type="match status" value="1"/>
</dbReference>
<dbReference type="PROSITE" id="PS51384">
    <property type="entry name" value="FAD_FR"/>
    <property type="match status" value="1"/>
</dbReference>
<dbReference type="InterPro" id="IPR001041">
    <property type="entry name" value="2Fe-2S_ferredoxin-type"/>
</dbReference>
<dbReference type="GO" id="GO:0051213">
    <property type="term" value="F:dioxygenase activity"/>
    <property type="evidence" value="ECO:0007669"/>
    <property type="project" value="UniProtKB-KW"/>
</dbReference>
<feature type="domain" description="FAD-binding FR-type" evidence="4">
    <location>
        <begin position="104"/>
        <end position="204"/>
    </location>
</feature>
<dbReference type="InterPro" id="IPR006058">
    <property type="entry name" value="2Fe2S_fd_BS"/>
</dbReference>
<dbReference type="PROSITE" id="PS51379">
    <property type="entry name" value="4FE4S_FER_2"/>
    <property type="match status" value="1"/>
</dbReference>
<dbReference type="Pfam" id="PF00111">
    <property type="entry name" value="Fer2"/>
    <property type="match status" value="1"/>
</dbReference>
<dbReference type="InterPro" id="IPR012675">
    <property type="entry name" value="Beta-grasp_dom_sf"/>
</dbReference>
<dbReference type="Gene3D" id="3.40.50.80">
    <property type="entry name" value="Nucleotide-binding domain of ferredoxin-NADP reductase (FNR) module"/>
    <property type="match status" value="1"/>
</dbReference>
<dbReference type="SUPFAM" id="SSF52343">
    <property type="entry name" value="Ferredoxin reductase-like, C-terminal NADP-linked domain"/>
    <property type="match status" value="1"/>
</dbReference>
<dbReference type="PROSITE" id="PS00197">
    <property type="entry name" value="2FE2S_FER_1"/>
    <property type="match status" value="1"/>
</dbReference>
<evidence type="ECO:0000259" key="3">
    <source>
        <dbReference type="PROSITE" id="PS51379"/>
    </source>
</evidence>
<dbReference type="InterPro" id="IPR017896">
    <property type="entry name" value="4Fe4S_Fe-S-bd"/>
</dbReference>
<evidence type="ECO:0000313" key="5">
    <source>
        <dbReference type="EMBL" id="MCE8049292.1"/>
    </source>
</evidence>
<dbReference type="InterPro" id="IPR001433">
    <property type="entry name" value="OxRdtase_FAD/NAD-bd"/>
</dbReference>
<dbReference type="InterPro" id="IPR017927">
    <property type="entry name" value="FAD-bd_FR_type"/>
</dbReference>
<dbReference type="InterPro" id="IPR047683">
    <property type="entry name" value="BenC-like_FAD_NAD-bd"/>
</dbReference>
<dbReference type="CDD" id="cd06209">
    <property type="entry name" value="BenDO_FAD_NAD"/>
    <property type="match status" value="1"/>
</dbReference>
<sequence>MSYTIALNFEDGVTRFITCNAGETVLDAAYRHKVNLPMDCSDGVCGTCKGHCEQGEFDLGDEYIDEALSDEELAEGKVLTCQMVPSSDCVVQVPAASTLCKTAVGEFPARVAEVERLSEDSFELVVDLNEGEGLVFLPGQYVNIQVPGSDETRSYSFSSLPGERRATFLIRNVPNGLMSGYLSGAAKPEDALTLTGPMGSFYLREVKRPVLMLAGGTGLAPFLAMLRQLQARGCDQPVRLLYGVNVDDHLVKLDELDGFVEALPDFAYTTVVADAASEHMRKGYVTHHMAPELLHDGEVDVYLCGPPPMVDAVLAHFREQGIAPASFHYEKFAPSLAPQDAKKEAVA</sequence>
<keyword evidence="5" id="KW-0560">Oxidoreductase</keyword>
<dbReference type="InterPro" id="IPR039261">
    <property type="entry name" value="FNR_nucleotide-bd"/>
</dbReference>
<accession>A0ABS9BAM6</accession>
<dbReference type="Gene3D" id="2.40.30.10">
    <property type="entry name" value="Translation factors"/>
    <property type="match status" value="1"/>
</dbReference>
<name>A0ABS9BAM6_9GAMM</name>
<dbReference type="SUPFAM" id="SSF54292">
    <property type="entry name" value="2Fe-2S ferredoxin-like"/>
    <property type="match status" value="1"/>
</dbReference>
<dbReference type="PRINTS" id="PR00410">
    <property type="entry name" value="PHEHYDRXLASE"/>
</dbReference>
<reference evidence="5 6" key="1">
    <citation type="journal article" date="2021" name="Front. Microbiol.">
        <title>Aerobic Denitrification and Heterotrophic Sulfur Oxidation in the Genus Halomonas Revealed by Six Novel Species Characterizations and Genome-Based Analysis.</title>
        <authorList>
            <person name="Wang L."/>
            <person name="Shao Z."/>
        </authorList>
    </citation>
    <scope>NUCLEOTIDE SEQUENCE [LARGE SCALE GENOMIC DNA]</scope>
    <source>
        <strain evidence="5 6">MCCC 1A05748</strain>
    </source>
</reference>